<name>A0A1L0BVY5_9GAMM</name>
<organism evidence="1 2">
    <name type="scientific">Moritella viscosa</name>
    <dbReference type="NCBI Taxonomy" id="80854"/>
    <lineage>
        <taxon>Bacteria</taxon>
        <taxon>Pseudomonadati</taxon>
        <taxon>Pseudomonadota</taxon>
        <taxon>Gammaproteobacteria</taxon>
        <taxon>Alteromonadales</taxon>
        <taxon>Moritellaceae</taxon>
        <taxon>Moritella</taxon>
    </lineage>
</organism>
<protein>
    <submittedName>
        <fullName evidence="1">Uncharacterized protein</fullName>
    </submittedName>
</protein>
<accession>A0A1L0BVY5</accession>
<evidence type="ECO:0000313" key="2">
    <source>
        <dbReference type="Proteomes" id="UP000183794"/>
    </source>
</evidence>
<dbReference type="OrthoDB" id="5686121at2"/>
<dbReference type="RefSeq" id="WP_075518285.1">
    <property type="nucleotide sequence ID" value="NZ_FPLD01000069.1"/>
</dbReference>
<dbReference type="Proteomes" id="UP000183794">
    <property type="component" value="Unassembled WGS sequence"/>
</dbReference>
<dbReference type="EMBL" id="FPLD01000069">
    <property type="protein sequence ID" value="SGZ04078.1"/>
    <property type="molecule type" value="Genomic_DNA"/>
</dbReference>
<proteinExistence type="predicted"/>
<sequence length="71" mass="8464">MSLSDHKYVNFSEDYELNYHLKQVDKRQTEDNRTTLIVMGNELKSILDKNVLTHSEFREYISQEGNLTRLD</sequence>
<dbReference type="AlphaFoldDB" id="A0A1L0BVY5"/>
<evidence type="ECO:0000313" key="1">
    <source>
        <dbReference type="EMBL" id="SGZ04078.1"/>
    </source>
</evidence>
<gene>
    <name evidence="1" type="ORF">NVI5450_2738</name>
</gene>
<reference evidence="1 2" key="1">
    <citation type="submission" date="2016-11" db="EMBL/GenBank/DDBJ databases">
        <authorList>
            <person name="Jaros S."/>
            <person name="Januszkiewicz K."/>
            <person name="Wedrychowicz H."/>
        </authorList>
    </citation>
    <scope>NUCLEOTIDE SEQUENCE [LARGE SCALE GENOMIC DNA]</scope>
    <source>
        <strain evidence="1">NVI 5450</strain>
    </source>
</reference>